<evidence type="ECO:0000256" key="4">
    <source>
        <dbReference type="ARBA" id="ARBA00022764"/>
    </source>
</evidence>
<evidence type="ECO:0000313" key="8">
    <source>
        <dbReference type="EMBL" id="PWG63758.1"/>
    </source>
</evidence>
<evidence type="ECO:0000313" key="9">
    <source>
        <dbReference type="Proteomes" id="UP000245474"/>
    </source>
</evidence>
<dbReference type="Pfam" id="PF17188">
    <property type="entry name" value="MucB_RseB_C"/>
    <property type="match status" value="1"/>
</dbReference>
<comment type="similarity">
    <text evidence="2">Belongs to the RseB family.</text>
</comment>
<protein>
    <recommendedName>
        <fullName evidence="10">Transcriptional regulator</fullName>
    </recommendedName>
</protein>
<dbReference type="PANTHER" id="PTHR38782">
    <property type="match status" value="1"/>
</dbReference>
<evidence type="ECO:0000256" key="1">
    <source>
        <dbReference type="ARBA" id="ARBA00004418"/>
    </source>
</evidence>
<feature type="chain" id="PRO_5015614126" description="Transcriptional regulator" evidence="5">
    <location>
        <begin position="30"/>
        <end position="332"/>
    </location>
</feature>
<keyword evidence="9" id="KW-1185">Reference proteome</keyword>
<dbReference type="Gene3D" id="3.30.200.100">
    <property type="entry name" value="MucB/RseB, C-terminal domain"/>
    <property type="match status" value="1"/>
</dbReference>
<sequence length="332" mass="36793">MIVASRARLAAAACSLLFGLALIAGAAHAGEHSAQAWLERVNSALRDLNYTGTFVYRYDGNIESLRIWHKALPGGSERERLHSLNGDAREILRDDDTVTCILPDAQSVVVDRRQASNPLSELLPADIAALQPHYRFSLRGEGRVAGRAAVRVMIEPRDDARYGYELWVDRDTGLLLRSDLRDDAGEILEQILFVSLEVVDSLPDSALEPHLSGEGFSWVRRSVQQRPPETPDDSWRITDLPPGFELRMSEMHSLPGSEGMVRHHVYSDGLATVSLYVDRHVHEGLLEGLSRMGAMNAYGRTIDGYQALVVGEVPAHTVERMARSLEHRAGTE</sequence>
<keyword evidence="4" id="KW-0574">Periplasm</keyword>
<dbReference type="InterPro" id="IPR033434">
    <property type="entry name" value="MucB/RseB_N"/>
</dbReference>
<dbReference type="RefSeq" id="WP_109677919.1">
    <property type="nucleotide sequence ID" value="NZ_CP086615.1"/>
</dbReference>
<evidence type="ECO:0008006" key="10">
    <source>
        <dbReference type="Google" id="ProtNLM"/>
    </source>
</evidence>
<dbReference type="EMBL" id="QFFI01000009">
    <property type="protein sequence ID" value="PWG63758.1"/>
    <property type="molecule type" value="Genomic_DNA"/>
</dbReference>
<evidence type="ECO:0000256" key="5">
    <source>
        <dbReference type="SAM" id="SignalP"/>
    </source>
</evidence>
<dbReference type="Pfam" id="PF03888">
    <property type="entry name" value="MucB_RseB"/>
    <property type="match status" value="1"/>
</dbReference>
<evidence type="ECO:0000256" key="2">
    <source>
        <dbReference type="ARBA" id="ARBA00008150"/>
    </source>
</evidence>
<proteinExistence type="inferred from homology"/>
<feature type="domain" description="MucB/RseB C-terminal" evidence="7">
    <location>
        <begin position="231"/>
        <end position="325"/>
    </location>
</feature>
<feature type="signal peptide" evidence="5">
    <location>
        <begin position="1"/>
        <end position="29"/>
    </location>
</feature>
<dbReference type="GO" id="GO:0032885">
    <property type="term" value="P:regulation of polysaccharide biosynthetic process"/>
    <property type="evidence" value="ECO:0007669"/>
    <property type="project" value="TreeGrafter"/>
</dbReference>
<gene>
    <name evidence="8" type="ORF">DEM34_07735</name>
</gene>
<evidence type="ECO:0000259" key="6">
    <source>
        <dbReference type="Pfam" id="PF03888"/>
    </source>
</evidence>
<dbReference type="InterPro" id="IPR038484">
    <property type="entry name" value="MucB/RseB_C_sf"/>
</dbReference>
<comment type="caution">
    <text evidence="8">The sequence shown here is derived from an EMBL/GenBank/DDBJ whole genome shotgun (WGS) entry which is preliminary data.</text>
</comment>
<dbReference type="PANTHER" id="PTHR38782:SF1">
    <property type="entry name" value="SIGMA-E FACTOR REGULATORY PROTEIN RSEB"/>
    <property type="match status" value="1"/>
</dbReference>
<accession>A0A2U2N3Y5</accession>
<dbReference type="InterPro" id="IPR005588">
    <property type="entry name" value="MucB_RseB"/>
</dbReference>
<dbReference type="OrthoDB" id="7067274at2"/>
<dbReference type="Gene3D" id="2.50.20.10">
    <property type="entry name" value="Lipoprotein localisation LolA/LolB/LppX"/>
    <property type="match status" value="1"/>
</dbReference>
<keyword evidence="3 5" id="KW-0732">Signal</keyword>
<name>A0A2U2N3Y5_9GAMM</name>
<evidence type="ECO:0000256" key="3">
    <source>
        <dbReference type="ARBA" id="ARBA00022729"/>
    </source>
</evidence>
<dbReference type="GO" id="GO:0045152">
    <property type="term" value="F:antisigma factor binding"/>
    <property type="evidence" value="ECO:0007669"/>
    <property type="project" value="TreeGrafter"/>
</dbReference>
<dbReference type="CDD" id="cd16327">
    <property type="entry name" value="RseB"/>
    <property type="match status" value="1"/>
</dbReference>
<feature type="domain" description="MucB/RseB N-terminal" evidence="6">
    <location>
        <begin position="33"/>
        <end position="210"/>
    </location>
</feature>
<evidence type="ECO:0000259" key="7">
    <source>
        <dbReference type="Pfam" id="PF17188"/>
    </source>
</evidence>
<comment type="subcellular location">
    <subcellularLocation>
        <location evidence="1">Periplasm</location>
    </subcellularLocation>
</comment>
<reference evidence="8 9" key="1">
    <citation type="submission" date="2018-05" db="EMBL/GenBank/DDBJ databases">
        <title>Spiribacter halobius sp. nov., a moderately halophilic bacterium isolated from marine solar saltern.</title>
        <authorList>
            <person name="Zheng W.-S."/>
            <person name="Lu D.-C."/>
            <person name="Du Z.-J."/>
        </authorList>
    </citation>
    <scope>NUCLEOTIDE SEQUENCE [LARGE SCALE GENOMIC DNA]</scope>
    <source>
        <strain evidence="8 9">E85</strain>
    </source>
</reference>
<dbReference type="GO" id="GO:0030288">
    <property type="term" value="C:outer membrane-bounded periplasmic space"/>
    <property type="evidence" value="ECO:0007669"/>
    <property type="project" value="TreeGrafter"/>
</dbReference>
<dbReference type="PIRSF" id="PIRSF005427">
    <property type="entry name" value="RseB"/>
    <property type="match status" value="1"/>
</dbReference>
<dbReference type="InterPro" id="IPR033436">
    <property type="entry name" value="MucB/RseB_C"/>
</dbReference>
<dbReference type="AlphaFoldDB" id="A0A2U2N3Y5"/>
<dbReference type="Proteomes" id="UP000245474">
    <property type="component" value="Unassembled WGS sequence"/>
</dbReference>
<organism evidence="8 9">
    <name type="scientific">Sediminicurvatus halobius</name>
    <dbReference type="NCBI Taxonomy" id="2182432"/>
    <lineage>
        <taxon>Bacteria</taxon>
        <taxon>Pseudomonadati</taxon>
        <taxon>Pseudomonadota</taxon>
        <taxon>Gammaproteobacteria</taxon>
        <taxon>Chromatiales</taxon>
        <taxon>Ectothiorhodospiraceae</taxon>
        <taxon>Sediminicurvatus</taxon>
    </lineage>
</organism>